<dbReference type="Proteomes" id="UP000662572">
    <property type="component" value="Unassembled WGS sequence"/>
</dbReference>
<reference evidence="8" key="2">
    <citation type="submission" date="2020-09" db="EMBL/GenBank/DDBJ databases">
        <authorList>
            <person name="Sun Q."/>
            <person name="Kim S."/>
        </authorList>
    </citation>
    <scope>NUCLEOTIDE SEQUENCE</scope>
    <source>
        <strain evidence="8">KCTC 32296</strain>
    </source>
</reference>
<keyword evidence="6" id="KW-0408">Iron</keyword>
<comment type="cofactor">
    <cofactor evidence="1">
        <name>L-ascorbate</name>
        <dbReference type="ChEBI" id="CHEBI:38290"/>
    </cofactor>
</comment>
<dbReference type="GO" id="GO:0031418">
    <property type="term" value="F:L-ascorbic acid binding"/>
    <property type="evidence" value="ECO:0007669"/>
    <property type="project" value="UniProtKB-KW"/>
</dbReference>
<evidence type="ECO:0000256" key="4">
    <source>
        <dbReference type="ARBA" id="ARBA00022964"/>
    </source>
</evidence>
<dbReference type="PROSITE" id="PS51471">
    <property type="entry name" value="FE2OG_OXY"/>
    <property type="match status" value="1"/>
</dbReference>
<dbReference type="Gene3D" id="2.60.120.620">
    <property type="entry name" value="q2cbj1_9rhob like domain"/>
    <property type="match status" value="1"/>
</dbReference>
<dbReference type="GO" id="GO:0031543">
    <property type="term" value="F:peptidyl-proline dioxygenase activity"/>
    <property type="evidence" value="ECO:0007669"/>
    <property type="project" value="TreeGrafter"/>
</dbReference>
<organism evidence="8 9">
    <name type="scientific">Asticcacaulis endophyticus</name>
    <dbReference type="NCBI Taxonomy" id="1395890"/>
    <lineage>
        <taxon>Bacteria</taxon>
        <taxon>Pseudomonadati</taxon>
        <taxon>Pseudomonadota</taxon>
        <taxon>Alphaproteobacteria</taxon>
        <taxon>Caulobacterales</taxon>
        <taxon>Caulobacteraceae</taxon>
        <taxon>Asticcacaulis</taxon>
    </lineage>
</organism>
<accession>A0A918UUK9</accession>
<proteinExistence type="predicted"/>
<dbReference type="PANTHER" id="PTHR12117:SF0">
    <property type="entry name" value="PROLYL 3-HYDROXYLASE OGFOD1"/>
    <property type="match status" value="1"/>
</dbReference>
<evidence type="ECO:0000259" key="7">
    <source>
        <dbReference type="PROSITE" id="PS51471"/>
    </source>
</evidence>
<evidence type="ECO:0000256" key="5">
    <source>
        <dbReference type="ARBA" id="ARBA00023002"/>
    </source>
</evidence>
<sequence length="239" mass="26980">MLRSDIDVKSLHTLFKAYDRLHIPDILRPDALTSLVEEIEAGIPWRLSLNSGPKGLDLSLDELTQLDDESRKKIDDAVYAQAATGFQYRFDAYRLSDEIEAGRATLPHLMALYAFLNSDSFLKFIADVTGDARGRYCDAQVTRYRPGHFLTTHTDAHEEKHRLFAYVLNLSGDWRSDWGGLLQFIAPDGHISEAYTPVRNALNLFKVPQAHAVSFVAPFAAKNRLSVTGWVRMKPDART</sequence>
<keyword evidence="3" id="KW-0847">Vitamin C</keyword>
<dbReference type="GO" id="GO:0006449">
    <property type="term" value="P:regulation of translational termination"/>
    <property type="evidence" value="ECO:0007669"/>
    <property type="project" value="TreeGrafter"/>
</dbReference>
<dbReference type="PANTHER" id="PTHR12117">
    <property type="entry name" value="HISTONE ACETYLTRANSFERASE COMPLEX"/>
    <property type="match status" value="1"/>
</dbReference>
<dbReference type="Pfam" id="PF13661">
    <property type="entry name" value="2OG-FeII_Oxy_4"/>
    <property type="match status" value="1"/>
</dbReference>
<dbReference type="InterPro" id="IPR039558">
    <property type="entry name" value="TPA1/OFD1_N"/>
</dbReference>
<feature type="domain" description="Fe2OG dioxygenase" evidence="7">
    <location>
        <begin position="135"/>
        <end position="233"/>
    </location>
</feature>
<keyword evidence="9" id="KW-1185">Reference proteome</keyword>
<name>A0A918UUK9_9CAUL</name>
<dbReference type="InterPro" id="IPR051842">
    <property type="entry name" value="uS12_prolyl_hydroxylase"/>
</dbReference>
<dbReference type="GO" id="GO:0005506">
    <property type="term" value="F:iron ion binding"/>
    <property type="evidence" value="ECO:0007669"/>
    <property type="project" value="InterPro"/>
</dbReference>
<dbReference type="AlphaFoldDB" id="A0A918UUK9"/>
<reference evidence="8" key="1">
    <citation type="journal article" date="2014" name="Int. J. Syst. Evol. Microbiol.">
        <title>Complete genome sequence of Corynebacterium casei LMG S-19264T (=DSM 44701T), isolated from a smear-ripened cheese.</title>
        <authorList>
            <consortium name="US DOE Joint Genome Institute (JGI-PGF)"/>
            <person name="Walter F."/>
            <person name="Albersmeier A."/>
            <person name="Kalinowski J."/>
            <person name="Ruckert C."/>
        </authorList>
    </citation>
    <scope>NUCLEOTIDE SEQUENCE</scope>
    <source>
        <strain evidence="8">KCTC 32296</strain>
    </source>
</reference>
<dbReference type="InterPro" id="IPR005123">
    <property type="entry name" value="Oxoglu/Fe-dep_dioxygenase_dom"/>
</dbReference>
<keyword evidence="5" id="KW-0560">Oxidoreductase</keyword>
<evidence type="ECO:0000256" key="6">
    <source>
        <dbReference type="ARBA" id="ARBA00023004"/>
    </source>
</evidence>
<keyword evidence="2" id="KW-0479">Metal-binding</keyword>
<dbReference type="EMBL" id="BMZB01000003">
    <property type="protein sequence ID" value="GGZ36625.1"/>
    <property type="molecule type" value="Genomic_DNA"/>
</dbReference>
<evidence type="ECO:0000256" key="3">
    <source>
        <dbReference type="ARBA" id="ARBA00022896"/>
    </source>
</evidence>
<evidence type="ECO:0000313" key="9">
    <source>
        <dbReference type="Proteomes" id="UP000662572"/>
    </source>
</evidence>
<dbReference type="SMART" id="SM00702">
    <property type="entry name" value="P4Hc"/>
    <property type="match status" value="1"/>
</dbReference>
<comment type="caution">
    <text evidence="8">The sequence shown here is derived from an EMBL/GenBank/DDBJ whole genome shotgun (WGS) entry which is preliminary data.</text>
</comment>
<dbReference type="GO" id="GO:0005737">
    <property type="term" value="C:cytoplasm"/>
    <property type="evidence" value="ECO:0007669"/>
    <property type="project" value="TreeGrafter"/>
</dbReference>
<dbReference type="InterPro" id="IPR006620">
    <property type="entry name" value="Pro_4_hyd_alph"/>
</dbReference>
<protein>
    <submittedName>
        <fullName evidence="8">Proline hydroxylase</fullName>
    </submittedName>
</protein>
<gene>
    <name evidence="8" type="ORF">GCM10011273_23710</name>
</gene>
<keyword evidence="4" id="KW-0223">Dioxygenase</keyword>
<evidence type="ECO:0000256" key="2">
    <source>
        <dbReference type="ARBA" id="ARBA00022723"/>
    </source>
</evidence>
<evidence type="ECO:0000256" key="1">
    <source>
        <dbReference type="ARBA" id="ARBA00001961"/>
    </source>
</evidence>
<evidence type="ECO:0000313" key="8">
    <source>
        <dbReference type="EMBL" id="GGZ36625.1"/>
    </source>
</evidence>